<keyword evidence="4 5" id="KW-0694">RNA-binding</keyword>
<gene>
    <name evidence="7" type="ORF">EDC22_11521</name>
</gene>
<evidence type="ECO:0000256" key="2">
    <source>
        <dbReference type="ARBA" id="ARBA00022679"/>
    </source>
</evidence>
<comment type="caution">
    <text evidence="7">The sequence shown here is derived from an EMBL/GenBank/DDBJ whole genome shotgun (WGS) entry which is preliminary data.</text>
</comment>
<keyword evidence="1 5" id="KW-0489">Methyltransferase</keyword>
<dbReference type="InterPro" id="IPR001678">
    <property type="entry name" value="MeTrfase_RsmB-F_NOP2_dom"/>
</dbReference>
<evidence type="ECO:0000259" key="6">
    <source>
        <dbReference type="PROSITE" id="PS51686"/>
    </source>
</evidence>
<dbReference type="SUPFAM" id="SSF53335">
    <property type="entry name" value="S-adenosyl-L-methionine-dependent methyltransferases"/>
    <property type="match status" value="1"/>
</dbReference>
<feature type="domain" description="SAM-dependent MTase RsmB/NOP-type" evidence="6">
    <location>
        <begin position="145"/>
        <end position="435"/>
    </location>
</feature>
<evidence type="ECO:0000313" key="7">
    <source>
        <dbReference type="EMBL" id="TCT04541.1"/>
    </source>
</evidence>
<organism evidence="7 8">
    <name type="scientific">Tepidamorphus gemmatus</name>
    <dbReference type="NCBI Taxonomy" id="747076"/>
    <lineage>
        <taxon>Bacteria</taxon>
        <taxon>Pseudomonadati</taxon>
        <taxon>Pseudomonadota</taxon>
        <taxon>Alphaproteobacteria</taxon>
        <taxon>Hyphomicrobiales</taxon>
        <taxon>Tepidamorphaceae</taxon>
        <taxon>Tepidamorphus</taxon>
    </lineage>
</organism>
<dbReference type="OrthoDB" id="9810297at2"/>
<evidence type="ECO:0000313" key="8">
    <source>
        <dbReference type="Proteomes" id="UP000295678"/>
    </source>
</evidence>
<protein>
    <submittedName>
        <fullName evidence="7">16S rRNA (Cytosine967-C5)-methyltransferase</fullName>
    </submittedName>
</protein>
<dbReference type="EMBL" id="SMAK01000015">
    <property type="protein sequence ID" value="TCT04541.1"/>
    <property type="molecule type" value="Genomic_DNA"/>
</dbReference>
<dbReference type="InterPro" id="IPR029063">
    <property type="entry name" value="SAM-dependent_MTases_sf"/>
</dbReference>
<accession>A0A4R3LVE3</accession>
<dbReference type="AlphaFoldDB" id="A0A4R3LVE3"/>
<dbReference type="PRINTS" id="PR02008">
    <property type="entry name" value="RCMTFAMILY"/>
</dbReference>
<comment type="similarity">
    <text evidence="5">Belongs to the class I-like SAM-binding methyltransferase superfamily. RsmB/NOP family.</text>
</comment>
<dbReference type="Gene3D" id="3.40.50.150">
    <property type="entry name" value="Vaccinia Virus protein VP39"/>
    <property type="match status" value="1"/>
</dbReference>
<evidence type="ECO:0000256" key="4">
    <source>
        <dbReference type="ARBA" id="ARBA00022884"/>
    </source>
</evidence>
<dbReference type="GO" id="GO:0003723">
    <property type="term" value="F:RNA binding"/>
    <property type="evidence" value="ECO:0007669"/>
    <property type="project" value="UniProtKB-UniRule"/>
</dbReference>
<dbReference type="InterPro" id="IPR054728">
    <property type="entry name" value="RsmB-like_ferredoxin"/>
</dbReference>
<dbReference type="Pfam" id="PF01189">
    <property type="entry name" value="Methyltr_RsmB-F"/>
    <property type="match status" value="1"/>
</dbReference>
<dbReference type="GO" id="GO:0001510">
    <property type="term" value="P:RNA methylation"/>
    <property type="evidence" value="ECO:0007669"/>
    <property type="project" value="InterPro"/>
</dbReference>
<dbReference type="RefSeq" id="WP_132807801.1">
    <property type="nucleotide sequence ID" value="NZ_SMAK01000015.1"/>
</dbReference>
<dbReference type="CDD" id="cd02440">
    <property type="entry name" value="AdoMet_MTases"/>
    <property type="match status" value="1"/>
</dbReference>
<dbReference type="InterPro" id="IPR049560">
    <property type="entry name" value="MeTrfase_RsmB-F_NOP2_cat"/>
</dbReference>
<dbReference type="PANTHER" id="PTHR22807:SF53">
    <property type="entry name" value="RIBOSOMAL RNA SMALL SUBUNIT METHYLTRANSFERASE B-RELATED"/>
    <property type="match status" value="1"/>
</dbReference>
<keyword evidence="8" id="KW-1185">Reference proteome</keyword>
<keyword evidence="2 5" id="KW-0808">Transferase</keyword>
<sequence>MKHGGIIAAAIDVLTDIETHHRPASEALRDWGTSHRFAGSGDRAALGSLVFDALRRRASIAWRMGEDTPRALVLGAYRFVWDVNPDRLDVVLASDRHSPQPLTDRERVALRTATLEGAPDWVRGDYPEWLAPAFAQAFGGEAAAEGAALAARAPVDLRVNTLKADRAKVVKALARLAPAQTPLSPVGLRLEPGSGPSRQPHVEAEAGYRKGWFELQDEGSQLAALLAGAAPGLQVADICAGAGGKTLAMAAAMQNKGQVYAWDSDRRRLAGIHERLQRAGVRNAQVREAGDPAVLGDLVGRMDVVLVDAPCTGTGVWRRRPDSKWRVGETALAMRLAEQDATLATAAPLPKPGGILVYVTCSVLPVENDGRIEAFLAGHPDFSVVPPLDLVAAATLSDAGRARFADPSLATRHGLQMTPRRTGTDGFYVAALRRS</sequence>
<dbReference type="PROSITE" id="PS51686">
    <property type="entry name" value="SAM_MT_RSMB_NOP"/>
    <property type="match status" value="1"/>
</dbReference>
<proteinExistence type="inferred from homology"/>
<dbReference type="Proteomes" id="UP000295678">
    <property type="component" value="Unassembled WGS sequence"/>
</dbReference>
<feature type="active site" description="Nucleophile" evidence="5">
    <location>
        <position position="361"/>
    </location>
</feature>
<evidence type="ECO:0000256" key="5">
    <source>
        <dbReference type="PROSITE-ProRule" id="PRU01023"/>
    </source>
</evidence>
<keyword evidence="3 5" id="KW-0949">S-adenosyl-L-methionine</keyword>
<feature type="binding site" evidence="5">
    <location>
        <position position="263"/>
    </location>
    <ligand>
        <name>S-adenosyl-L-methionine</name>
        <dbReference type="ChEBI" id="CHEBI:59789"/>
    </ligand>
</feature>
<feature type="binding site" evidence="5">
    <location>
        <position position="308"/>
    </location>
    <ligand>
        <name>S-adenosyl-L-methionine</name>
        <dbReference type="ChEBI" id="CHEBI:59789"/>
    </ligand>
</feature>
<dbReference type="Pfam" id="PF22458">
    <property type="entry name" value="RsmF-B_ferredox"/>
    <property type="match status" value="1"/>
</dbReference>
<dbReference type="GO" id="GO:0008173">
    <property type="term" value="F:RNA methyltransferase activity"/>
    <property type="evidence" value="ECO:0007669"/>
    <property type="project" value="InterPro"/>
</dbReference>
<comment type="caution">
    <text evidence="5">Lacks conserved residue(s) required for the propagation of feature annotation.</text>
</comment>
<dbReference type="PANTHER" id="PTHR22807">
    <property type="entry name" value="NOP2 YEAST -RELATED NOL1/NOP2/FMU SUN DOMAIN-CONTAINING"/>
    <property type="match status" value="1"/>
</dbReference>
<evidence type="ECO:0000256" key="3">
    <source>
        <dbReference type="ARBA" id="ARBA00022691"/>
    </source>
</evidence>
<dbReference type="InterPro" id="IPR023267">
    <property type="entry name" value="RCMT"/>
</dbReference>
<evidence type="ECO:0000256" key="1">
    <source>
        <dbReference type="ARBA" id="ARBA00022603"/>
    </source>
</evidence>
<reference evidence="7 8" key="1">
    <citation type="submission" date="2019-03" db="EMBL/GenBank/DDBJ databases">
        <title>Genomic Encyclopedia of Type Strains, Phase IV (KMG-IV): sequencing the most valuable type-strain genomes for metagenomic binning, comparative biology and taxonomic classification.</title>
        <authorList>
            <person name="Goeker M."/>
        </authorList>
    </citation>
    <scope>NUCLEOTIDE SEQUENCE [LARGE SCALE GENOMIC DNA]</scope>
    <source>
        <strain evidence="7 8">DSM 19345</strain>
    </source>
</reference>
<name>A0A4R3LVE3_9HYPH</name>